<protein>
    <submittedName>
        <fullName evidence="1">Uncharacterized protein</fullName>
    </submittedName>
</protein>
<name>A0A645CIM9_9ZZZZ</name>
<dbReference type="AlphaFoldDB" id="A0A645CIM9"/>
<evidence type="ECO:0000313" key="1">
    <source>
        <dbReference type="EMBL" id="MPM76805.1"/>
    </source>
</evidence>
<proteinExistence type="predicted"/>
<comment type="caution">
    <text evidence="1">The sequence shown here is derived from an EMBL/GenBank/DDBJ whole genome shotgun (WGS) entry which is preliminary data.</text>
</comment>
<reference evidence="1" key="1">
    <citation type="submission" date="2019-08" db="EMBL/GenBank/DDBJ databases">
        <authorList>
            <person name="Kucharzyk K."/>
            <person name="Murdoch R.W."/>
            <person name="Higgins S."/>
            <person name="Loffler F."/>
        </authorList>
    </citation>
    <scope>NUCLEOTIDE SEQUENCE</scope>
</reference>
<sequence>MSTSTTQVMCLRLMLYMKLAMASSADLLGRKPLLLERNLASQIGSSTCNMHCWSILSQIVGIPKGLVFPLGFGISTLRTGFGLYQLNFFLTTSMTSSADKLSTSAIVKSSVPGVFAPLFPLTFRYAKRIFSGQTINLERLLKFIPALLCSYRAWRTPSMLYIWVCTFFRFCFCGSVRLRALLTEHHPISQG</sequence>
<organism evidence="1">
    <name type="scientific">bioreactor metagenome</name>
    <dbReference type="NCBI Taxonomy" id="1076179"/>
    <lineage>
        <taxon>unclassified sequences</taxon>
        <taxon>metagenomes</taxon>
        <taxon>ecological metagenomes</taxon>
    </lineage>
</organism>
<dbReference type="EMBL" id="VSSQ01027512">
    <property type="protein sequence ID" value="MPM76805.1"/>
    <property type="molecule type" value="Genomic_DNA"/>
</dbReference>
<accession>A0A645CIM9</accession>
<gene>
    <name evidence="1" type="ORF">SDC9_123804</name>
</gene>